<dbReference type="PANTHER" id="PTHR43861">
    <property type="entry name" value="TRANS-ACONITATE 2-METHYLTRANSFERASE-RELATED"/>
    <property type="match status" value="1"/>
</dbReference>
<comment type="caution">
    <text evidence="4">The sequence shown here is derived from an EMBL/GenBank/DDBJ whole genome shotgun (WGS) entry which is preliminary data.</text>
</comment>
<organism evidence="4 5">
    <name type="scientific">Priestia koreensis</name>
    <dbReference type="NCBI Taxonomy" id="284581"/>
    <lineage>
        <taxon>Bacteria</taxon>
        <taxon>Bacillati</taxon>
        <taxon>Bacillota</taxon>
        <taxon>Bacilli</taxon>
        <taxon>Bacillales</taxon>
        <taxon>Bacillaceae</taxon>
        <taxon>Priestia</taxon>
    </lineage>
</organism>
<dbReference type="EMBL" id="LILC01000019">
    <property type="protein sequence ID" value="KOO43852.1"/>
    <property type="molecule type" value="Genomic_DNA"/>
</dbReference>
<keyword evidence="1 4" id="KW-0489">Methyltransferase</keyword>
<name>A0A0M0KYY8_9BACI</name>
<dbReference type="STRING" id="284581.AMD01_14005"/>
<dbReference type="PANTHER" id="PTHR43861:SF1">
    <property type="entry name" value="TRANS-ACONITATE 2-METHYLTRANSFERASE"/>
    <property type="match status" value="1"/>
</dbReference>
<dbReference type="Pfam" id="PF13649">
    <property type="entry name" value="Methyltransf_25"/>
    <property type="match status" value="1"/>
</dbReference>
<evidence type="ECO:0000259" key="3">
    <source>
        <dbReference type="Pfam" id="PF13649"/>
    </source>
</evidence>
<keyword evidence="5" id="KW-1185">Reference proteome</keyword>
<keyword evidence="2 4" id="KW-0808">Transferase</keyword>
<protein>
    <submittedName>
        <fullName evidence="4">Methyltransferase</fullName>
    </submittedName>
</protein>
<dbReference type="PATRIC" id="fig|284581.3.peg.3870"/>
<dbReference type="AlphaFoldDB" id="A0A0M0KYY8"/>
<dbReference type="OrthoDB" id="9811589at2"/>
<feature type="domain" description="Methyltransferase" evidence="3">
    <location>
        <begin position="43"/>
        <end position="138"/>
    </location>
</feature>
<dbReference type="RefSeq" id="WP_053402052.1">
    <property type="nucleotide sequence ID" value="NZ_JAUKEN010000001.1"/>
</dbReference>
<reference evidence="5" key="1">
    <citation type="submission" date="2015-08" db="EMBL/GenBank/DDBJ databases">
        <title>Fjat-14210 dsm16467.</title>
        <authorList>
            <person name="Liu B."/>
            <person name="Wang J."/>
            <person name="Zhu Y."/>
            <person name="Liu G."/>
            <person name="Chen Q."/>
            <person name="Chen Z."/>
            <person name="Lan J."/>
            <person name="Che J."/>
            <person name="Ge C."/>
            <person name="Shi H."/>
            <person name="Pan Z."/>
            <person name="Liu X."/>
        </authorList>
    </citation>
    <scope>NUCLEOTIDE SEQUENCE [LARGE SCALE GENOMIC DNA]</scope>
    <source>
        <strain evidence="5">DSM 16467</strain>
    </source>
</reference>
<dbReference type="Gene3D" id="2.20.25.110">
    <property type="entry name" value="S-adenosyl-L-methionine-dependent methyltransferases"/>
    <property type="match status" value="1"/>
</dbReference>
<evidence type="ECO:0000256" key="1">
    <source>
        <dbReference type="ARBA" id="ARBA00022603"/>
    </source>
</evidence>
<dbReference type="Proteomes" id="UP000037558">
    <property type="component" value="Unassembled WGS sequence"/>
</dbReference>
<accession>A0A0M0KYY8</accession>
<proteinExistence type="predicted"/>
<evidence type="ECO:0000256" key="2">
    <source>
        <dbReference type="ARBA" id="ARBA00022679"/>
    </source>
</evidence>
<evidence type="ECO:0000313" key="5">
    <source>
        <dbReference type="Proteomes" id="UP000037558"/>
    </source>
</evidence>
<dbReference type="SUPFAM" id="SSF53335">
    <property type="entry name" value="S-adenosyl-L-methionine-dependent methyltransferases"/>
    <property type="match status" value="1"/>
</dbReference>
<evidence type="ECO:0000313" key="4">
    <source>
        <dbReference type="EMBL" id="KOO43852.1"/>
    </source>
</evidence>
<dbReference type="GO" id="GO:0032259">
    <property type="term" value="P:methylation"/>
    <property type="evidence" value="ECO:0007669"/>
    <property type="project" value="UniProtKB-KW"/>
</dbReference>
<dbReference type="CDD" id="cd02440">
    <property type="entry name" value="AdoMet_MTases"/>
    <property type="match status" value="1"/>
</dbReference>
<dbReference type="GO" id="GO:0008168">
    <property type="term" value="F:methyltransferase activity"/>
    <property type="evidence" value="ECO:0007669"/>
    <property type="project" value="UniProtKB-KW"/>
</dbReference>
<dbReference type="InterPro" id="IPR041698">
    <property type="entry name" value="Methyltransf_25"/>
</dbReference>
<gene>
    <name evidence="4" type="ORF">AMD01_14005</name>
</gene>
<dbReference type="InterPro" id="IPR029063">
    <property type="entry name" value="SAM-dependent_MTases_sf"/>
</dbReference>
<sequence>MTSFSYGEFAYVYDELMKDVPYDRWVEYAARKLQENGLSAPSILDIGCGTGEVSVRLAKAGYDVTGVDLSDDMLTVAQDKAQGEGVQLSLFQQDMSQLELPSSFDCAVIFCDSLNYLETEDQVKGTFKSVYDHLEPGGLLLFDVHSLYKVNHVFGENTFTYNEEELSYIWSCFQGEHPNSVEHDLTFFVYDERKDAYDRFDELHKQRTYSVDTYKQWLTEAGFSKVETTADFTSDSPTDKAERILFCVQK</sequence>
<dbReference type="Gene3D" id="3.40.50.150">
    <property type="entry name" value="Vaccinia Virus protein VP39"/>
    <property type="match status" value="1"/>
</dbReference>